<dbReference type="Proteomes" id="UP001243009">
    <property type="component" value="Unassembled WGS sequence"/>
</dbReference>
<name>A0ABT9E7S7_9PROT</name>
<comment type="caution">
    <text evidence="2">The sequence shown here is derived from an EMBL/GenBank/DDBJ whole genome shotgun (WGS) entry which is preliminary data.</text>
</comment>
<protein>
    <recommendedName>
        <fullName evidence="4">Tip attachment protein J domain-containing protein</fullName>
    </recommendedName>
</protein>
<reference evidence="2 3" key="1">
    <citation type="submission" date="2023-08" db="EMBL/GenBank/DDBJ databases">
        <title>The draft genome sequence of Paracraurococcus sp. LOR1-02.</title>
        <authorList>
            <person name="Kingkaew E."/>
            <person name="Tanasupawat S."/>
        </authorList>
    </citation>
    <scope>NUCLEOTIDE SEQUENCE [LARGE SCALE GENOMIC DNA]</scope>
    <source>
        <strain evidence="2 3">LOR1-02</strain>
    </source>
</reference>
<dbReference type="EMBL" id="JAUTWS010000043">
    <property type="protein sequence ID" value="MDO9712258.1"/>
    <property type="molecule type" value="Genomic_DNA"/>
</dbReference>
<evidence type="ECO:0000313" key="2">
    <source>
        <dbReference type="EMBL" id="MDO9712258.1"/>
    </source>
</evidence>
<organism evidence="2 3">
    <name type="scientific">Paracraurococcus lichenis</name>
    <dbReference type="NCBI Taxonomy" id="3064888"/>
    <lineage>
        <taxon>Bacteria</taxon>
        <taxon>Pseudomonadati</taxon>
        <taxon>Pseudomonadota</taxon>
        <taxon>Alphaproteobacteria</taxon>
        <taxon>Acetobacterales</taxon>
        <taxon>Roseomonadaceae</taxon>
        <taxon>Paracraurococcus</taxon>
    </lineage>
</organism>
<proteinExistence type="predicted"/>
<feature type="region of interest" description="Disordered" evidence="1">
    <location>
        <begin position="549"/>
        <end position="572"/>
    </location>
</feature>
<dbReference type="RefSeq" id="WP_305107113.1">
    <property type="nucleotide sequence ID" value="NZ_JAUTWS010000043.1"/>
</dbReference>
<sequence>MAFVVDPTRFDARGAFVLWNGEARRLGIPGFADHRPSVQLRWMLNAELGFPTEPFRVWSRPHTTDAFVQALTLVPFVNWLGAANLYTWTEGSVSSVFVTISAPALGTVVAFSGAPRPERFCASAFFPAGGGTFELRAQTIDGVLLPPGATVTAARGVLPGRYANTDGWRLVEVVGLPVGAAWSGIGQHTRQQGLVTAPTDPVSAAIQRLTRGAPPFGWGPEIAPGVAAPAWRPPDPRALIVDVNGSLLDLLAPIVGGNPPDAQAKQTVATPLPPPVTSSGQQMSGAGTKADVSPLTVAYLGAATDPFLCLALGFGTAYDEGSQFDFMVTARWEAGLDGRSAPFDLAAIVPGPVTPGPPVQPANLVAELQGLLRPIAVDGPWRATTRLAWDRVPSTPLAGAVSAAAARAGIAPAAPAIPLLAPRRSGGLSPIAINASTSGHPPDPDPKHVNIIDREMPIPQDPGTAQVAYGVAVQDIWGIWSTWASVGPTIAEPPPEPLRIVKLSLIAEAPGAGSVCPATLEVEFLLDWRIRTPGRVSFVGNLYAAAEGGAAPPSNTPPAGLDRGTASGGPPLDIDFAGDVPSAPGVTIQPLTEGGEEFAAGFGAAQGQVSRRYRMTLTGLGLDFAGTPFVGIALWGLVQARIPPQRASAFGARPAVASASDPRPPVIVVRHVKLASLPDAGGSCHAVLAWDPPAPPALGYHIYEAAETPLLDALGKPQPEPGATLDARLKALTDAFNANPLRHPFTRLNATPFTGTSLDVTLPRGSMGIHCYVVLGISPSLVEAPWPAAGSAESTLMAVGIPRIARPAPPIIEVDRILDTTTDPPSFKAVITVSTRPGHRAKRVDLHRVRVDDAARELDTMGPPIASLLDSAGGWDVQKVEDAAFGAFIGKVTGEDAPGGSWRRVWYRAVAWSGRDDTRGLLPGRSPPSDAAWVVLPPSAAPAISAPVRGGSATDVTLQWSSAAPVARTPLGSHLLTVRAVPPGAPALVSLDSPLDALDHAPPATGSGVWISASAAGATTYQAILRRASAADPVQVLVRITDPLGRVGEQMLTIGAGGP</sequence>
<accession>A0ABT9E7S7</accession>
<evidence type="ECO:0000256" key="1">
    <source>
        <dbReference type="SAM" id="MobiDB-lite"/>
    </source>
</evidence>
<keyword evidence="3" id="KW-1185">Reference proteome</keyword>
<gene>
    <name evidence="2" type="ORF">Q7A36_28200</name>
</gene>
<evidence type="ECO:0000313" key="3">
    <source>
        <dbReference type="Proteomes" id="UP001243009"/>
    </source>
</evidence>
<evidence type="ECO:0008006" key="4">
    <source>
        <dbReference type="Google" id="ProtNLM"/>
    </source>
</evidence>